<dbReference type="InterPro" id="IPR032808">
    <property type="entry name" value="DoxX"/>
</dbReference>
<gene>
    <name evidence="8" type="ORF">SCH01S_45_01100</name>
</gene>
<protein>
    <recommendedName>
        <fullName evidence="10">DoxX family protein</fullName>
    </recommendedName>
</protein>
<sequence length="135" mass="14566">MERWGVWAPRMLSVLRIMTALLFMEHGLMKLAHFPAPQPGVPDPLPALLTVAALIEVIGGALLVLGLFTRPVAFICAGEMAIGYFMAHAPKSFWPAINMGDAAILFCFVFLYLAAAGGGAWSLDAMRGRHAVREA</sequence>
<organism evidence="8 9">
    <name type="scientific">Sphingomonas changbaiensis NBRC 104936</name>
    <dbReference type="NCBI Taxonomy" id="1219043"/>
    <lineage>
        <taxon>Bacteria</taxon>
        <taxon>Pseudomonadati</taxon>
        <taxon>Pseudomonadota</taxon>
        <taxon>Alphaproteobacteria</taxon>
        <taxon>Sphingomonadales</taxon>
        <taxon>Sphingomonadaceae</taxon>
        <taxon>Sphingomonas</taxon>
    </lineage>
</organism>
<dbReference type="STRING" id="1219043.SCH01S_45_01100"/>
<evidence type="ECO:0000313" key="8">
    <source>
        <dbReference type="EMBL" id="GAO40267.1"/>
    </source>
</evidence>
<dbReference type="Proteomes" id="UP000033202">
    <property type="component" value="Unassembled WGS sequence"/>
</dbReference>
<keyword evidence="5 7" id="KW-1133">Transmembrane helix</keyword>
<dbReference type="PANTHER" id="PTHR33452">
    <property type="entry name" value="OXIDOREDUCTASE CATD-RELATED"/>
    <property type="match status" value="1"/>
</dbReference>
<comment type="subcellular location">
    <subcellularLocation>
        <location evidence="1">Cell membrane</location>
        <topology evidence="1">Multi-pass membrane protein</topology>
    </subcellularLocation>
</comment>
<keyword evidence="9" id="KW-1185">Reference proteome</keyword>
<evidence type="ECO:0000256" key="2">
    <source>
        <dbReference type="ARBA" id="ARBA00006679"/>
    </source>
</evidence>
<evidence type="ECO:0000256" key="3">
    <source>
        <dbReference type="ARBA" id="ARBA00022475"/>
    </source>
</evidence>
<evidence type="ECO:0008006" key="10">
    <source>
        <dbReference type="Google" id="ProtNLM"/>
    </source>
</evidence>
<dbReference type="AlphaFoldDB" id="A0A0E9MR56"/>
<keyword evidence="4 7" id="KW-0812">Transmembrane</keyword>
<dbReference type="EMBL" id="BBWU01000045">
    <property type="protein sequence ID" value="GAO40267.1"/>
    <property type="molecule type" value="Genomic_DNA"/>
</dbReference>
<comment type="similarity">
    <text evidence="2">Belongs to the DoxX family.</text>
</comment>
<evidence type="ECO:0000313" key="9">
    <source>
        <dbReference type="Proteomes" id="UP000033202"/>
    </source>
</evidence>
<evidence type="ECO:0000256" key="4">
    <source>
        <dbReference type="ARBA" id="ARBA00022692"/>
    </source>
</evidence>
<keyword evidence="3" id="KW-1003">Cell membrane</keyword>
<dbReference type="GO" id="GO:0005886">
    <property type="term" value="C:plasma membrane"/>
    <property type="evidence" value="ECO:0007669"/>
    <property type="project" value="UniProtKB-SubCell"/>
</dbReference>
<feature type="transmembrane region" description="Helical" evidence="7">
    <location>
        <begin position="72"/>
        <end position="90"/>
    </location>
</feature>
<keyword evidence="6 7" id="KW-0472">Membrane</keyword>
<accession>A0A0E9MR56</accession>
<dbReference type="OrthoDB" id="9808524at2"/>
<dbReference type="Pfam" id="PF07681">
    <property type="entry name" value="DoxX"/>
    <property type="match status" value="1"/>
</dbReference>
<evidence type="ECO:0000256" key="5">
    <source>
        <dbReference type="ARBA" id="ARBA00022989"/>
    </source>
</evidence>
<evidence type="ECO:0000256" key="1">
    <source>
        <dbReference type="ARBA" id="ARBA00004651"/>
    </source>
</evidence>
<dbReference type="RefSeq" id="WP_046349051.1">
    <property type="nucleotide sequence ID" value="NZ_BBWU01000045.1"/>
</dbReference>
<feature type="transmembrane region" description="Helical" evidence="7">
    <location>
        <begin position="44"/>
        <end position="65"/>
    </location>
</feature>
<dbReference type="PANTHER" id="PTHR33452:SF4">
    <property type="entry name" value="BLL4328 PROTEIN"/>
    <property type="match status" value="1"/>
</dbReference>
<comment type="caution">
    <text evidence="8">The sequence shown here is derived from an EMBL/GenBank/DDBJ whole genome shotgun (WGS) entry which is preliminary data.</text>
</comment>
<reference evidence="8 9" key="1">
    <citation type="submission" date="2015-04" db="EMBL/GenBank/DDBJ databases">
        <title>Whole genome shotgun sequence of Sphingomonas changbaiensis NBRC 104936.</title>
        <authorList>
            <person name="Katano-Makiyama Y."/>
            <person name="Hosoyama A."/>
            <person name="Hashimoto M."/>
            <person name="Noguchi M."/>
            <person name="Tsuchikane K."/>
            <person name="Ohji S."/>
            <person name="Yamazoe A."/>
            <person name="Ichikawa N."/>
            <person name="Kimura A."/>
            <person name="Fujita N."/>
        </authorList>
    </citation>
    <scope>NUCLEOTIDE SEQUENCE [LARGE SCALE GENOMIC DNA]</scope>
    <source>
        <strain evidence="8 9">NBRC 104936</strain>
    </source>
</reference>
<feature type="transmembrane region" description="Helical" evidence="7">
    <location>
        <begin position="7"/>
        <end position="24"/>
    </location>
</feature>
<proteinExistence type="inferred from homology"/>
<feature type="transmembrane region" description="Helical" evidence="7">
    <location>
        <begin position="102"/>
        <end position="123"/>
    </location>
</feature>
<evidence type="ECO:0000256" key="6">
    <source>
        <dbReference type="ARBA" id="ARBA00023136"/>
    </source>
</evidence>
<name>A0A0E9MR56_9SPHN</name>
<dbReference type="InterPro" id="IPR051907">
    <property type="entry name" value="DoxX-like_oxidoreductase"/>
</dbReference>
<evidence type="ECO:0000256" key="7">
    <source>
        <dbReference type="SAM" id="Phobius"/>
    </source>
</evidence>